<evidence type="ECO:0000256" key="7">
    <source>
        <dbReference type="ARBA" id="ARBA00022833"/>
    </source>
</evidence>
<keyword evidence="6" id="KW-0833">Ubl conjugation pathway</keyword>
<evidence type="ECO:0000256" key="8">
    <source>
        <dbReference type="PROSITE-ProRule" id="PRU00175"/>
    </source>
</evidence>
<evidence type="ECO:0000256" key="2">
    <source>
        <dbReference type="ARBA" id="ARBA00012483"/>
    </source>
</evidence>
<dbReference type="PANTHER" id="PTHR15710">
    <property type="entry name" value="E3 UBIQUITIN-PROTEIN LIGASE PRAJA"/>
    <property type="match status" value="1"/>
</dbReference>
<dbReference type="PROSITE" id="PS50089">
    <property type="entry name" value="ZF_RING_2"/>
    <property type="match status" value="1"/>
</dbReference>
<proteinExistence type="predicted"/>
<gene>
    <name evidence="10" type="ORF">DM860_004405</name>
</gene>
<keyword evidence="4" id="KW-0479">Metal-binding</keyword>
<dbReference type="InterPro" id="IPR039525">
    <property type="entry name" value="RNF126-like_zinc-ribbon"/>
</dbReference>
<sequence length="343" mass="37906">MASPATTSADVTGRAAATGELHHLQTHWCHECDMSVFLLRPPTPSPARCPHCSSDFLVQMDSFAPPPPPPPPHNLSSNSPTLAPLFADHNATLIPSDENFLLDSVSLNRLIRSMATTNEAFTTASRHHNPTSRSAIQSLQILEIDSSILERDPILPCPICKDQFLVDMEVKLLPCKHMYHSDCILPWLEINNSCPVCRFLLPPREDEDCEDDSFPRGDNFIGSMRLEELMDDDEEEFFRFQSTIRRIVQMSETVSTMSGERDEAVVHIERRHHSMMEGDGTSEVFLLSPTQFGEADLEVGVARRAASVETVSSIPCFPVDNACAGDVGVCSNSLDEADAAVRS</sequence>
<dbReference type="Gene3D" id="3.30.40.10">
    <property type="entry name" value="Zinc/RING finger domain, C3HC4 (zinc finger)"/>
    <property type="match status" value="1"/>
</dbReference>
<organism evidence="10 11">
    <name type="scientific">Cuscuta australis</name>
    <dbReference type="NCBI Taxonomy" id="267555"/>
    <lineage>
        <taxon>Eukaryota</taxon>
        <taxon>Viridiplantae</taxon>
        <taxon>Streptophyta</taxon>
        <taxon>Embryophyta</taxon>
        <taxon>Tracheophyta</taxon>
        <taxon>Spermatophyta</taxon>
        <taxon>Magnoliopsida</taxon>
        <taxon>eudicotyledons</taxon>
        <taxon>Gunneridae</taxon>
        <taxon>Pentapetalae</taxon>
        <taxon>asterids</taxon>
        <taxon>lamiids</taxon>
        <taxon>Solanales</taxon>
        <taxon>Convolvulaceae</taxon>
        <taxon>Cuscuteae</taxon>
        <taxon>Cuscuta</taxon>
        <taxon>Cuscuta subgen. Grammica</taxon>
        <taxon>Cuscuta sect. Cleistogrammica</taxon>
    </lineage>
</organism>
<dbReference type="InterPro" id="IPR001841">
    <property type="entry name" value="Znf_RING"/>
</dbReference>
<comment type="catalytic activity">
    <reaction evidence="1">
        <text>S-ubiquitinyl-[E2 ubiquitin-conjugating enzyme]-L-cysteine + [acceptor protein]-L-lysine = [E2 ubiquitin-conjugating enzyme]-L-cysteine + N(6)-ubiquitinyl-[acceptor protein]-L-lysine.</text>
        <dbReference type="EC" id="2.3.2.27"/>
    </reaction>
</comment>
<dbReference type="PANTHER" id="PTHR15710:SF187">
    <property type="entry name" value="RING-TYPE E3 UBIQUITIN TRANSFERASE"/>
    <property type="match status" value="1"/>
</dbReference>
<dbReference type="InterPro" id="IPR013083">
    <property type="entry name" value="Znf_RING/FYVE/PHD"/>
</dbReference>
<dbReference type="GO" id="GO:0016567">
    <property type="term" value="P:protein ubiquitination"/>
    <property type="evidence" value="ECO:0007669"/>
    <property type="project" value="TreeGrafter"/>
</dbReference>
<dbReference type="Pfam" id="PF13639">
    <property type="entry name" value="zf-RING_2"/>
    <property type="match status" value="1"/>
</dbReference>
<evidence type="ECO:0000256" key="6">
    <source>
        <dbReference type="ARBA" id="ARBA00022786"/>
    </source>
</evidence>
<dbReference type="SMART" id="SM00184">
    <property type="entry name" value="RING"/>
    <property type="match status" value="1"/>
</dbReference>
<keyword evidence="3" id="KW-0808">Transferase</keyword>
<evidence type="ECO:0000256" key="3">
    <source>
        <dbReference type="ARBA" id="ARBA00022679"/>
    </source>
</evidence>
<evidence type="ECO:0000313" key="11">
    <source>
        <dbReference type="Proteomes" id="UP000249390"/>
    </source>
</evidence>
<keyword evidence="5 8" id="KW-0863">Zinc-finger</keyword>
<name>A0A328E7G4_9ASTE</name>
<reference evidence="10 11" key="1">
    <citation type="submission" date="2018-06" db="EMBL/GenBank/DDBJ databases">
        <title>The Genome of Cuscuta australis (Dodder) Provides Insight into the Evolution of Plant Parasitism.</title>
        <authorList>
            <person name="Liu H."/>
        </authorList>
    </citation>
    <scope>NUCLEOTIDE SEQUENCE [LARGE SCALE GENOMIC DNA]</scope>
    <source>
        <strain evidence="11">cv. Yunnan</strain>
        <tissue evidence="10">Vines</tissue>
    </source>
</reference>
<protein>
    <recommendedName>
        <fullName evidence="2">RING-type E3 ubiquitin transferase</fullName>
        <ecNumber evidence="2">2.3.2.27</ecNumber>
    </recommendedName>
</protein>
<accession>A0A328E7G4</accession>
<dbReference type="SUPFAM" id="SSF57850">
    <property type="entry name" value="RING/U-box"/>
    <property type="match status" value="1"/>
</dbReference>
<dbReference type="GO" id="GO:0061630">
    <property type="term" value="F:ubiquitin protein ligase activity"/>
    <property type="evidence" value="ECO:0007669"/>
    <property type="project" value="UniProtKB-EC"/>
</dbReference>
<evidence type="ECO:0000256" key="1">
    <source>
        <dbReference type="ARBA" id="ARBA00000900"/>
    </source>
</evidence>
<dbReference type="GO" id="GO:0005737">
    <property type="term" value="C:cytoplasm"/>
    <property type="evidence" value="ECO:0007669"/>
    <property type="project" value="TreeGrafter"/>
</dbReference>
<evidence type="ECO:0000259" key="9">
    <source>
        <dbReference type="PROSITE" id="PS50089"/>
    </source>
</evidence>
<dbReference type="EMBL" id="NQVE01000015">
    <property type="protein sequence ID" value="RAL53934.1"/>
    <property type="molecule type" value="Genomic_DNA"/>
</dbReference>
<dbReference type="AlphaFoldDB" id="A0A328E7G4"/>
<evidence type="ECO:0000313" key="10">
    <source>
        <dbReference type="EMBL" id="RAL53934.1"/>
    </source>
</evidence>
<dbReference type="Proteomes" id="UP000249390">
    <property type="component" value="Unassembled WGS sequence"/>
</dbReference>
<comment type="caution">
    <text evidence="10">The sequence shown here is derived from an EMBL/GenBank/DDBJ whole genome shotgun (WGS) entry which is preliminary data.</text>
</comment>
<dbReference type="GO" id="GO:0008270">
    <property type="term" value="F:zinc ion binding"/>
    <property type="evidence" value="ECO:0007669"/>
    <property type="project" value="UniProtKB-KW"/>
</dbReference>
<dbReference type="Pfam" id="PF14369">
    <property type="entry name" value="Zn_ribbon_19"/>
    <property type="match status" value="1"/>
</dbReference>
<evidence type="ECO:0000256" key="4">
    <source>
        <dbReference type="ARBA" id="ARBA00022723"/>
    </source>
</evidence>
<evidence type="ECO:0000256" key="5">
    <source>
        <dbReference type="ARBA" id="ARBA00022771"/>
    </source>
</evidence>
<dbReference type="EC" id="2.3.2.27" evidence="2"/>
<keyword evidence="7" id="KW-0862">Zinc</keyword>
<feature type="domain" description="RING-type" evidence="9">
    <location>
        <begin position="157"/>
        <end position="198"/>
    </location>
</feature>
<keyword evidence="11" id="KW-1185">Reference proteome</keyword>